<accession>H3ZI54</accession>
<dbReference type="AlphaFoldDB" id="H3ZI54"/>
<dbReference type="EMBL" id="AHTH01000049">
    <property type="protein sequence ID" value="EHR39696.1"/>
    <property type="molecule type" value="Genomic_DNA"/>
</dbReference>
<dbReference type="Proteomes" id="UP000012046">
    <property type="component" value="Unassembled WGS sequence"/>
</dbReference>
<dbReference type="RefSeq" id="WP_008951610.1">
    <property type="nucleotide sequence ID" value="NZ_AHTH01000049.1"/>
</dbReference>
<dbReference type="STRING" id="1129374.AJE_15324"/>
<feature type="compositionally biased region" description="Low complexity" evidence="2">
    <location>
        <begin position="262"/>
        <end position="273"/>
    </location>
</feature>
<evidence type="ECO:0000256" key="1">
    <source>
        <dbReference type="SAM" id="Coils"/>
    </source>
</evidence>
<proteinExistence type="predicted"/>
<sequence length="294" mass="32825">MFTYVVNKCAAVRLSLLLLAALLLSACVAPALLLSPQGQLMWAIMKPMVGLDPKEVNLFEQPLIKKRLEPLLGEHYQTAVSLLNTADEIKQQGPLFYVASNYTPLPQLAEKAGFVWNAETNQMAVLISKGGVTEIFAEAVEKKAKAVLPVWPDELVDYAKMASNPEKLLQQQLEQQKQQLLEQPQQQLQQAVEAQKQQLIDAPKQQLEQAIDAQKQQLIEAPKQQLEQAIDAQKQQLIEAPKQQLEQAIDAQKQQLIDAPKQQLQQATDAQQQPLSEQPDLQLKKLAAPVPKQD</sequence>
<reference evidence="3 4" key="1">
    <citation type="journal article" date="2012" name="J. Bacteriol.">
        <title>Genome Sequence of Extracellular-Protease-Producing Alishewanella jeotgali Isolated from Traditional Korean Fermented Seafood.</title>
        <authorList>
            <person name="Jung J."/>
            <person name="Chun J."/>
            <person name="Park W."/>
        </authorList>
    </citation>
    <scope>NUCLEOTIDE SEQUENCE [LARGE SCALE GENOMIC DNA]</scope>
    <source>
        <strain evidence="3 4">KCTC 22429</strain>
    </source>
</reference>
<organism evidence="3 4">
    <name type="scientific">Alishewanella jeotgali KCTC 22429</name>
    <dbReference type="NCBI Taxonomy" id="1129374"/>
    <lineage>
        <taxon>Bacteria</taxon>
        <taxon>Pseudomonadati</taxon>
        <taxon>Pseudomonadota</taxon>
        <taxon>Gammaproteobacteria</taxon>
        <taxon>Alteromonadales</taxon>
        <taxon>Alteromonadaceae</taxon>
        <taxon>Alishewanella</taxon>
    </lineage>
</organism>
<feature type="coiled-coil region" evidence="1">
    <location>
        <begin position="204"/>
        <end position="243"/>
    </location>
</feature>
<keyword evidence="1" id="KW-0175">Coiled coil</keyword>
<dbReference type="PATRIC" id="fig|1129374.4.peg.3033"/>
<feature type="region of interest" description="Disordered" evidence="2">
    <location>
        <begin position="259"/>
        <end position="294"/>
    </location>
</feature>
<gene>
    <name evidence="3" type="ORF">AJE_15324</name>
</gene>
<protein>
    <submittedName>
        <fullName evidence="3">Uncharacterized protein</fullName>
    </submittedName>
</protein>
<evidence type="ECO:0000256" key="2">
    <source>
        <dbReference type="SAM" id="MobiDB-lite"/>
    </source>
</evidence>
<comment type="caution">
    <text evidence="3">The sequence shown here is derived from an EMBL/GenBank/DDBJ whole genome shotgun (WGS) entry which is preliminary data.</text>
</comment>
<evidence type="ECO:0000313" key="4">
    <source>
        <dbReference type="Proteomes" id="UP000012046"/>
    </source>
</evidence>
<name>H3ZI54_9ALTE</name>
<evidence type="ECO:0000313" key="3">
    <source>
        <dbReference type="EMBL" id="EHR39696.1"/>
    </source>
</evidence>
<keyword evidence="4" id="KW-1185">Reference proteome</keyword>
<dbReference type="eggNOG" id="ENOG5032R32">
    <property type="taxonomic scope" value="Bacteria"/>
</dbReference>